<dbReference type="Pfam" id="PF00089">
    <property type="entry name" value="Trypsin"/>
    <property type="match status" value="1"/>
</dbReference>
<dbReference type="InterPro" id="IPR043504">
    <property type="entry name" value="Peptidase_S1_PA_chymotrypsin"/>
</dbReference>
<feature type="domain" description="Peptidase S1" evidence="3">
    <location>
        <begin position="48"/>
        <end position="303"/>
    </location>
</feature>
<keyword evidence="5" id="KW-1185">Reference proteome</keyword>
<dbReference type="InterPro" id="IPR001254">
    <property type="entry name" value="Trypsin_dom"/>
</dbReference>
<dbReference type="SUPFAM" id="SSF50494">
    <property type="entry name" value="Trypsin-like serine proteases"/>
    <property type="match status" value="1"/>
</dbReference>
<dbReference type="RefSeq" id="XP_019552230.3">
    <property type="nucleotide sequence ID" value="XM_019696685.3"/>
</dbReference>
<dbReference type="PROSITE" id="PS50240">
    <property type="entry name" value="TRYPSIN_DOM"/>
    <property type="match status" value="1"/>
</dbReference>
<dbReference type="InterPro" id="IPR051333">
    <property type="entry name" value="CLIP_Serine_Protease"/>
</dbReference>
<dbReference type="InterPro" id="IPR018114">
    <property type="entry name" value="TRYPSIN_HIS"/>
</dbReference>
<dbReference type="EnsemblMetazoa" id="AALFPA23_008350.R11274">
    <property type="protein sequence ID" value="AALFPA23_008350.P11274"/>
    <property type="gene ID" value="AALFPA23_008350"/>
</dbReference>
<dbReference type="PANTHER" id="PTHR24260">
    <property type="match status" value="1"/>
</dbReference>
<dbReference type="PRINTS" id="PR00722">
    <property type="entry name" value="CHYMOTRYPSIN"/>
</dbReference>
<dbReference type="InterPro" id="IPR001314">
    <property type="entry name" value="Peptidase_S1A"/>
</dbReference>
<dbReference type="PROSITE" id="PS00134">
    <property type="entry name" value="TRYPSIN_HIS"/>
    <property type="match status" value="1"/>
</dbReference>
<dbReference type="Proteomes" id="UP000069940">
    <property type="component" value="Unassembled WGS sequence"/>
</dbReference>
<protein>
    <recommendedName>
        <fullName evidence="3">Peptidase S1 domain-containing protein</fullName>
    </recommendedName>
</protein>
<reference evidence="4" key="2">
    <citation type="submission" date="2025-05" db="UniProtKB">
        <authorList>
            <consortium name="EnsemblMetazoa"/>
        </authorList>
    </citation>
    <scope>IDENTIFICATION</scope>
    <source>
        <strain evidence="4">Foshan</strain>
    </source>
</reference>
<dbReference type="InterPro" id="IPR009003">
    <property type="entry name" value="Peptidase_S1_PA"/>
</dbReference>
<proteinExistence type="inferred from homology"/>
<keyword evidence="2" id="KW-0732">Signal</keyword>
<reference evidence="5" key="1">
    <citation type="journal article" date="2015" name="Proc. Natl. Acad. Sci. U.S.A.">
        <title>Genome sequence of the Asian Tiger mosquito, Aedes albopictus, reveals insights into its biology, genetics, and evolution.</title>
        <authorList>
            <person name="Chen X.G."/>
            <person name="Jiang X."/>
            <person name="Gu J."/>
            <person name="Xu M."/>
            <person name="Wu Y."/>
            <person name="Deng Y."/>
            <person name="Zhang C."/>
            <person name="Bonizzoni M."/>
            <person name="Dermauw W."/>
            <person name="Vontas J."/>
            <person name="Armbruster P."/>
            <person name="Huang X."/>
            <person name="Yang Y."/>
            <person name="Zhang H."/>
            <person name="He W."/>
            <person name="Peng H."/>
            <person name="Liu Y."/>
            <person name="Wu K."/>
            <person name="Chen J."/>
            <person name="Lirakis M."/>
            <person name="Topalis P."/>
            <person name="Van Leeuwen T."/>
            <person name="Hall A.B."/>
            <person name="Jiang X."/>
            <person name="Thorpe C."/>
            <person name="Mueller R.L."/>
            <person name="Sun C."/>
            <person name="Waterhouse R.M."/>
            <person name="Yan G."/>
            <person name="Tu Z.J."/>
            <person name="Fang X."/>
            <person name="James A.A."/>
        </authorList>
    </citation>
    <scope>NUCLEOTIDE SEQUENCE [LARGE SCALE GENOMIC DNA]</scope>
    <source>
        <strain evidence="5">Foshan</strain>
    </source>
</reference>
<dbReference type="CDD" id="cd00190">
    <property type="entry name" value="Tryp_SPc"/>
    <property type="match status" value="1"/>
</dbReference>
<name>A0ABM1YE84_AEDAL</name>
<accession>A0ABM1YE84</accession>
<dbReference type="Gene3D" id="2.40.10.10">
    <property type="entry name" value="Trypsin-like serine proteases"/>
    <property type="match status" value="1"/>
</dbReference>
<evidence type="ECO:0000256" key="2">
    <source>
        <dbReference type="SAM" id="SignalP"/>
    </source>
</evidence>
<feature type="signal peptide" evidence="2">
    <location>
        <begin position="1"/>
        <end position="26"/>
    </location>
</feature>
<comment type="similarity">
    <text evidence="1">Belongs to the peptidase S1 family. CLIP subfamily.</text>
</comment>
<evidence type="ECO:0000313" key="5">
    <source>
        <dbReference type="Proteomes" id="UP000069940"/>
    </source>
</evidence>
<evidence type="ECO:0000313" key="4">
    <source>
        <dbReference type="EnsemblMetazoa" id="AALFPA23_008350.P11274"/>
    </source>
</evidence>
<feature type="chain" id="PRO_5045782177" description="Peptidase S1 domain-containing protein" evidence="2">
    <location>
        <begin position="27"/>
        <end position="773"/>
    </location>
</feature>
<dbReference type="PANTHER" id="PTHR24260:SF136">
    <property type="entry name" value="GH08193P-RELATED"/>
    <property type="match status" value="1"/>
</dbReference>
<sequence length="773" mass="85578">MGPTMVALSLLLQAVFLLTSASTAETRDVNTSAATCGLPSADHRRPLIVKGEPASSVGEWPWHASIWHRITHGTYVYVCGGTLLSELYVLTAGHCVSKEGNALNERLITVQVGSVRQNLLLNGFPVQNLGVAENILHEEFALRSFQADVAMLVLETKVAFNEFVRPACLPDAGGTSDGKELYGRQAVAVGFGKTEQAETSYVLRKIRLPIVDYVTCLESNRKVFGSTLSAGVLCAGHRNGSTICNGDSGGGLLTEDDGGRWVLRGVISFSAQRGWNDTSCSLTDYSAFVNVAYYGRWIRYVMEHGDQRGFFNRTSKGSESGGEIERMKVVKPLRISEKKCKEYRRRGLTRVRPAATTHTTYFKNTTVTRSDTYTKSEYVLLNANETDVGLVYYLDDRYAITTVEVANDCTLEYVVCRTNHGAVVRQVMVHPEYHEGTRDFNVAIVETDQTDEFFWCIAAVPSSILRLESKKLSLSSIANESFSWVEFDIDYYLRTKRGIAVQNDRQDEIAGLLQNSPGEPVVMSNLTAVLNWVESVMWNVTYVKETVGEVKTEAAEPAPQLRSSEAACKRYRRAGLTSVNPANPNHIEVFKNATLNKSFGRTKSNAVELLQNGTSLGLIYYLAEEYAITIGSIASNCTPGVCATEHDQQVLQKFVHPRYAGGRDFNVAVLRTTLADEFFVCLAVEPPILFYNSGRRLPLREILGEQPTWTEFDSEVYLRLARGAALYSDRRDEIAGLLQNGPGQELVMTNVTALVDWIEPIVWDAAASSIEPR</sequence>
<dbReference type="GeneID" id="109422049"/>
<evidence type="ECO:0000259" key="3">
    <source>
        <dbReference type="PROSITE" id="PS50240"/>
    </source>
</evidence>
<dbReference type="SMART" id="SM00020">
    <property type="entry name" value="Tryp_SPc"/>
    <property type="match status" value="1"/>
</dbReference>
<evidence type="ECO:0000256" key="1">
    <source>
        <dbReference type="ARBA" id="ARBA00024195"/>
    </source>
</evidence>
<organism evidence="4 5">
    <name type="scientific">Aedes albopictus</name>
    <name type="common">Asian tiger mosquito</name>
    <name type="synonym">Stegomyia albopicta</name>
    <dbReference type="NCBI Taxonomy" id="7160"/>
    <lineage>
        <taxon>Eukaryota</taxon>
        <taxon>Metazoa</taxon>
        <taxon>Ecdysozoa</taxon>
        <taxon>Arthropoda</taxon>
        <taxon>Hexapoda</taxon>
        <taxon>Insecta</taxon>
        <taxon>Pterygota</taxon>
        <taxon>Neoptera</taxon>
        <taxon>Endopterygota</taxon>
        <taxon>Diptera</taxon>
        <taxon>Nematocera</taxon>
        <taxon>Culicoidea</taxon>
        <taxon>Culicidae</taxon>
        <taxon>Culicinae</taxon>
        <taxon>Aedini</taxon>
        <taxon>Aedes</taxon>
        <taxon>Stegomyia</taxon>
    </lineage>
</organism>